<comment type="subcellular location">
    <subcellularLocation>
        <location evidence="1">Endoplasmic reticulum membrane</location>
        <topology evidence="1">Single-pass membrane protein</topology>
    </subcellularLocation>
</comment>
<evidence type="ECO:0000313" key="16">
    <source>
        <dbReference type="Proteomes" id="UP000077115"/>
    </source>
</evidence>
<dbReference type="Pfam" id="PF00535">
    <property type="entry name" value="Glycos_transf_2"/>
    <property type="match status" value="1"/>
</dbReference>
<dbReference type="OrthoDB" id="3784at2759"/>
<evidence type="ECO:0000256" key="3">
    <source>
        <dbReference type="ARBA" id="ARBA00006739"/>
    </source>
</evidence>
<dbReference type="PANTHER" id="PTHR10859:SF91">
    <property type="entry name" value="DOLICHYL-PHOSPHATE BETA-GLUCOSYLTRANSFERASE"/>
    <property type="match status" value="1"/>
</dbReference>
<dbReference type="EC" id="2.4.1.117" evidence="4"/>
<feature type="transmembrane region" description="Helical" evidence="13">
    <location>
        <begin position="6"/>
        <end position="32"/>
    </location>
</feature>
<keyword evidence="6" id="KW-0808">Transferase</keyword>
<reference evidence="15 16" key="1">
    <citation type="submission" date="2006-10" db="EMBL/GenBank/DDBJ databases">
        <title>The Genome Sequence of Batrachochytrium dendrobatidis JEL423.</title>
        <authorList>
            <consortium name="The Broad Institute Genome Sequencing Platform"/>
            <person name="Birren B."/>
            <person name="Lander E."/>
            <person name="Galagan J."/>
            <person name="Cuomo C."/>
            <person name="Devon K."/>
            <person name="Jaffe D."/>
            <person name="Butler J."/>
            <person name="Alvarez P."/>
            <person name="Gnerre S."/>
            <person name="Grabherr M."/>
            <person name="Kleber M."/>
            <person name="Mauceli E."/>
            <person name="Brockman W."/>
            <person name="Young S."/>
            <person name="LaButti K."/>
            <person name="Sykes S."/>
            <person name="DeCaprio D."/>
            <person name="Crawford M."/>
            <person name="Koehrsen M."/>
            <person name="Engels R."/>
            <person name="Montgomery P."/>
            <person name="Pearson M."/>
            <person name="Howarth C."/>
            <person name="Larson L."/>
            <person name="White J."/>
            <person name="O'Leary S."/>
            <person name="Kodira C."/>
            <person name="Zeng Q."/>
            <person name="Yandava C."/>
            <person name="Alvarado L."/>
            <person name="Longcore J."/>
            <person name="James T."/>
        </authorList>
    </citation>
    <scope>NUCLEOTIDE SEQUENCE [LARGE SCALE GENOMIC DNA]</scope>
    <source>
        <strain evidence="15 16">JEL423</strain>
    </source>
</reference>
<dbReference type="GO" id="GO:0004581">
    <property type="term" value="F:dolichyl-phosphate beta-glucosyltransferase activity"/>
    <property type="evidence" value="ECO:0007669"/>
    <property type="project" value="UniProtKB-EC"/>
</dbReference>
<dbReference type="STRING" id="403673.A0A177WS24"/>
<evidence type="ECO:0000256" key="8">
    <source>
        <dbReference type="ARBA" id="ARBA00022824"/>
    </source>
</evidence>
<evidence type="ECO:0000256" key="13">
    <source>
        <dbReference type="SAM" id="Phobius"/>
    </source>
</evidence>
<keyword evidence="5" id="KW-0328">Glycosyltransferase</keyword>
<keyword evidence="11 13" id="KW-0472">Membrane</keyword>
<dbReference type="AlphaFoldDB" id="A0A177WS24"/>
<feature type="domain" description="Glycosyltransferase 2-like" evidence="14">
    <location>
        <begin position="75"/>
        <end position="261"/>
    </location>
</feature>
<dbReference type="EMBL" id="DS022308">
    <property type="protein sequence ID" value="OAJ42909.1"/>
    <property type="molecule type" value="Genomic_DNA"/>
</dbReference>
<dbReference type="InterPro" id="IPR035518">
    <property type="entry name" value="DPG_synthase"/>
</dbReference>
<evidence type="ECO:0000256" key="10">
    <source>
        <dbReference type="ARBA" id="ARBA00022989"/>
    </source>
</evidence>
<dbReference type="CDD" id="cd04188">
    <property type="entry name" value="DPG_synthase"/>
    <property type="match status" value="1"/>
</dbReference>
<evidence type="ECO:0000256" key="4">
    <source>
        <dbReference type="ARBA" id="ARBA00012583"/>
    </source>
</evidence>
<keyword evidence="8" id="KW-0256">Endoplasmic reticulum</keyword>
<evidence type="ECO:0000256" key="6">
    <source>
        <dbReference type="ARBA" id="ARBA00022679"/>
    </source>
</evidence>
<dbReference type="InterPro" id="IPR001173">
    <property type="entry name" value="Glyco_trans_2-like"/>
</dbReference>
<organism evidence="15 16">
    <name type="scientific">Batrachochytrium dendrobatidis (strain JEL423)</name>
    <dbReference type="NCBI Taxonomy" id="403673"/>
    <lineage>
        <taxon>Eukaryota</taxon>
        <taxon>Fungi</taxon>
        <taxon>Fungi incertae sedis</taxon>
        <taxon>Chytridiomycota</taxon>
        <taxon>Chytridiomycota incertae sedis</taxon>
        <taxon>Chytridiomycetes</taxon>
        <taxon>Rhizophydiales</taxon>
        <taxon>Rhizophydiales incertae sedis</taxon>
        <taxon>Batrachochytrium</taxon>
    </lineage>
</organism>
<evidence type="ECO:0000259" key="14">
    <source>
        <dbReference type="Pfam" id="PF00535"/>
    </source>
</evidence>
<gene>
    <name evidence="15" type="ORF">BDEG_26301</name>
</gene>
<dbReference type="Proteomes" id="UP000077115">
    <property type="component" value="Unassembled WGS sequence"/>
</dbReference>
<dbReference type="GO" id="GO:0005789">
    <property type="term" value="C:endoplasmic reticulum membrane"/>
    <property type="evidence" value="ECO:0007669"/>
    <property type="project" value="UniProtKB-SubCell"/>
</dbReference>
<dbReference type="Gene3D" id="3.90.550.10">
    <property type="entry name" value="Spore Coat Polysaccharide Biosynthesis Protein SpsA, Chain A"/>
    <property type="match status" value="1"/>
</dbReference>
<evidence type="ECO:0000256" key="11">
    <source>
        <dbReference type="ARBA" id="ARBA00023136"/>
    </source>
</evidence>
<evidence type="ECO:0000256" key="9">
    <source>
        <dbReference type="ARBA" id="ARBA00022968"/>
    </source>
</evidence>
<dbReference type="SUPFAM" id="SSF53448">
    <property type="entry name" value="Nucleotide-diphospho-sugar transferases"/>
    <property type="match status" value="1"/>
</dbReference>
<protein>
    <recommendedName>
        <fullName evidence="4">dolichyl-phosphate beta-glucosyltransferase</fullName>
        <ecNumber evidence="4">2.4.1.117</ecNumber>
    </recommendedName>
</protein>
<keyword evidence="10 13" id="KW-1133">Transmembrane helix</keyword>
<evidence type="ECO:0000256" key="5">
    <source>
        <dbReference type="ARBA" id="ARBA00022676"/>
    </source>
</evidence>
<sequence length="339" mass="37839">MSGISHLLVSLNVMTGILVSLAALTIASLVLLSPKPRIATALERQFIDQSTKTLKPFPSFEGSSKESSSTPIHLSVIVPAYQEQDRLPTMIQEAVQVLDSRQDADHFSYEIIIVDDGSKDKTTEIALGLSKTHAEKYAKNPQRNATREIRVMTLERNRGKGGAVTQGILGCRGDFILFADADGASKFEDLAKLEKELAANKTKSLGIAIGSRAHMVDSESVVKRSFIRNFLMRGFHLVVYILGIQSIKDTQCGFKLFTRQAAQLIFPCMHVEGWIFDIEILVIAEKLCIPVTEVPIDWHEVDGSKMSLLRDSIEMLVQLLMIRLNYFFGLWTIKKQSRK</sequence>
<dbReference type="VEuPathDB" id="FungiDB:BDEG_26301"/>
<accession>A0A177WS24</accession>
<evidence type="ECO:0000256" key="2">
    <source>
        <dbReference type="ARBA" id="ARBA00004922"/>
    </source>
</evidence>
<name>A0A177WS24_BATDL</name>
<dbReference type="GO" id="GO:0006487">
    <property type="term" value="P:protein N-linked glycosylation"/>
    <property type="evidence" value="ECO:0007669"/>
    <property type="project" value="TreeGrafter"/>
</dbReference>
<keyword evidence="9" id="KW-0735">Signal-anchor</keyword>
<proteinExistence type="inferred from homology"/>
<evidence type="ECO:0000256" key="7">
    <source>
        <dbReference type="ARBA" id="ARBA00022692"/>
    </source>
</evidence>
<evidence type="ECO:0000256" key="1">
    <source>
        <dbReference type="ARBA" id="ARBA00004389"/>
    </source>
</evidence>
<reference evidence="15 16" key="2">
    <citation type="submission" date="2016-05" db="EMBL/GenBank/DDBJ databases">
        <title>Lineage-specific infection strategies underlie the spectrum of fungal disease in amphibians.</title>
        <authorList>
            <person name="Cuomo C.A."/>
            <person name="Farrer R.A."/>
            <person name="James T."/>
            <person name="Longcore J."/>
            <person name="Birren B."/>
        </authorList>
    </citation>
    <scope>NUCLEOTIDE SEQUENCE [LARGE SCALE GENOMIC DNA]</scope>
    <source>
        <strain evidence="15 16">JEL423</strain>
    </source>
</reference>
<keyword evidence="7 13" id="KW-0812">Transmembrane</keyword>
<comment type="catalytic activity">
    <reaction evidence="12">
        <text>a di-trans,poly-cis-dolichyl phosphate + UDP-alpha-D-glucose = a di-trans,poly-cis-dolichyl beta-D-glucosyl phosphate + UDP</text>
        <dbReference type="Rhea" id="RHEA:15401"/>
        <dbReference type="Rhea" id="RHEA-COMP:19498"/>
        <dbReference type="Rhea" id="RHEA-COMP:19502"/>
        <dbReference type="ChEBI" id="CHEBI:57525"/>
        <dbReference type="ChEBI" id="CHEBI:57683"/>
        <dbReference type="ChEBI" id="CHEBI:58223"/>
        <dbReference type="ChEBI" id="CHEBI:58885"/>
        <dbReference type="EC" id="2.4.1.117"/>
    </reaction>
    <physiologicalReaction direction="left-to-right" evidence="12">
        <dbReference type="Rhea" id="RHEA:15402"/>
    </physiologicalReaction>
</comment>
<dbReference type="InterPro" id="IPR029044">
    <property type="entry name" value="Nucleotide-diphossugar_trans"/>
</dbReference>
<dbReference type="PANTHER" id="PTHR10859">
    <property type="entry name" value="GLYCOSYL TRANSFERASE"/>
    <property type="match status" value="1"/>
</dbReference>
<comment type="pathway">
    <text evidence="2">Protein modification; protein glycosylation.</text>
</comment>
<evidence type="ECO:0000313" key="15">
    <source>
        <dbReference type="EMBL" id="OAJ42909.1"/>
    </source>
</evidence>
<dbReference type="eggNOG" id="KOG2977">
    <property type="taxonomic scope" value="Eukaryota"/>
</dbReference>
<evidence type="ECO:0000256" key="12">
    <source>
        <dbReference type="ARBA" id="ARBA00045097"/>
    </source>
</evidence>
<comment type="similarity">
    <text evidence="3">Belongs to the glycosyltransferase 2 family.</text>
</comment>